<dbReference type="PANTHER" id="PTHR37422:SF13">
    <property type="entry name" value="LIPOPOLYSACCHARIDE BIOSYNTHESIS PROTEIN PA4999-RELATED"/>
    <property type="match status" value="1"/>
</dbReference>
<dbReference type="PANTHER" id="PTHR37422">
    <property type="entry name" value="TEICHURONIC ACID BIOSYNTHESIS PROTEIN TUAE"/>
    <property type="match status" value="1"/>
</dbReference>
<dbReference type="EMBL" id="VSSQ01021362">
    <property type="protein sequence ID" value="MPM66892.1"/>
    <property type="molecule type" value="Genomic_DNA"/>
</dbReference>
<evidence type="ECO:0000256" key="4">
    <source>
        <dbReference type="ARBA" id="ARBA00023136"/>
    </source>
</evidence>
<comment type="caution">
    <text evidence="7">The sequence shown here is derived from an EMBL/GenBank/DDBJ whole genome shotgun (WGS) entry which is preliminary data.</text>
</comment>
<keyword evidence="3 5" id="KW-1133">Transmembrane helix</keyword>
<reference evidence="7" key="1">
    <citation type="submission" date="2019-08" db="EMBL/GenBank/DDBJ databases">
        <authorList>
            <person name="Kucharzyk K."/>
            <person name="Murdoch R.W."/>
            <person name="Higgins S."/>
            <person name="Loffler F."/>
        </authorList>
    </citation>
    <scope>NUCLEOTIDE SEQUENCE</scope>
</reference>
<dbReference type="Pfam" id="PF04932">
    <property type="entry name" value="Wzy_C"/>
    <property type="match status" value="1"/>
</dbReference>
<proteinExistence type="predicted"/>
<evidence type="ECO:0000256" key="1">
    <source>
        <dbReference type="ARBA" id="ARBA00004141"/>
    </source>
</evidence>
<feature type="transmembrane region" description="Helical" evidence="5">
    <location>
        <begin position="81"/>
        <end position="99"/>
    </location>
</feature>
<sequence>MFAHIHNVESFYIWGKGASIPLEFLTGLYLAMRLINNSERRNIFGLAVVAINVVFCFDVMFRPYFFVLGWNSSLDNGNAVALYSVLTMPIFFCYAFWYYKNNILIKYILSMTSVLFIIFSFSSGGWITAIAEMGIFTFYAVVSGKVRFKSIILLTLTTVLVFYALISVFDNGPFESFKRELNQIMSVNDVDVLTNHRIDTWRASIYMTQQHPFAGSGWATFEKTFTQQKGNMTGILHQQWAEPIPHPHNMFVSILYAGGLPSLLFFVAAFVLSIKTAWLGLKRAVVSNNIPWHLICFILLVSQAIYGTNGDVFAARRDIAVIFWACWGLLLAIPNHAELSDKEDNIEDPALC</sequence>
<keyword evidence="4 5" id="KW-0472">Membrane</keyword>
<evidence type="ECO:0000256" key="5">
    <source>
        <dbReference type="SAM" id="Phobius"/>
    </source>
</evidence>
<comment type="subcellular location">
    <subcellularLocation>
        <location evidence="1">Membrane</location>
        <topology evidence="1">Multi-pass membrane protein</topology>
    </subcellularLocation>
</comment>
<feature type="transmembrane region" description="Helical" evidence="5">
    <location>
        <begin position="254"/>
        <end position="278"/>
    </location>
</feature>
<feature type="transmembrane region" description="Helical" evidence="5">
    <location>
        <begin position="12"/>
        <end position="31"/>
    </location>
</feature>
<evidence type="ECO:0000259" key="6">
    <source>
        <dbReference type="Pfam" id="PF04932"/>
    </source>
</evidence>
<feature type="transmembrane region" description="Helical" evidence="5">
    <location>
        <begin position="290"/>
        <end position="307"/>
    </location>
</feature>
<protein>
    <recommendedName>
        <fullName evidence="6">O-antigen ligase-related domain-containing protein</fullName>
    </recommendedName>
</protein>
<dbReference type="AlphaFoldDB" id="A0A645BNY8"/>
<name>A0A645BNY8_9ZZZZ</name>
<evidence type="ECO:0000256" key="3">
    <source>
        <dbReference type="ARBA" id="ARBA00022989"/>
    </source>
</evidence>
<keyword evidence="2 5" id="KW-0812">Transmembrane</keyword>
<evidence type="ECO:0000313" key="7">
    <source>
        <dbReference type="EMBL" id="MPM66892.1"/>
    </source>
</evidence>
<feature type="domain" description="O-antigen ligase-related" evidence="6">
    <location>
        <begin position="110"/>
        <end position="267"/>
    </location>
</feature>
<feature type="transmembrane region" description="Helical" evidence="5">
    <location>
        <begin position="111"/>
        <end position="139"/>
    </location>
</feature>
<dbReference type="InterPro" id="IPR051533">
    <property type="entry name" value="WaaL-like"/>
</dbReference>
<feature type="transmembrane region" description="Helical" evidence="5">
    <location>
        <begin position="43"/>
        <end position="61"/>
    </location>
</feature>
<dbReference type="InterPro" id="IPR007016">
    <property type="entry name" value="O-antigen_ligase-rel_domated"/>
</dbReference>
<organism evidence="7">
    <name type="scientific">bioreactor metagenome</name>
    <dbReference type="NCBI Taxonomy" id="1076179"/>
    <lineage>
        <taxon>unclassified sequences</taxon>
        <taxon>metagenomes</taxon>
        <taxon>ecological metagenomes</taxon>
    </lineage>
</organism>
<feature type="transmembrane region" description="Helical" evidence="5">
    <location>
        <begin position="151"/>
        <end position="169"/>
    </location>
</feature>
<gene>
    <name evidence="7" type="ORF">SDC9_113804</name>
</gene>
<accession>A0A645BNY8</accession>
<dbReference type="GO" id="GO:0016020">
    <property type="term" value="C:membrane"/>
    <property type="evidence" value="ECO:0007669"/>
    <property type="project" value="UniProtKB-SubCell"/>
</dbReference>
<evidence type="ECO:0000256" key="2">
    <source>
        <dbReference type="ARBA" id="ARBA00022692"/>
    </source>
</evidence>